<feature type="region of interest" description="Disordered" evidence="1">
    <location>
        <begin position="1190"/>
        <end position="1224"/>
    </location>
</feature>
<evidence type="ECO:0000313" key="3">
    <source>
        <dbReference type="Proteomes" id="UP001057375"/>
    </source>
</evidence>
<name>A0ABQ5JSN6_9EUKA</name>
<proteinExistence type="predicted"/>
<evidence type="ECO:0000313" key="2">
    <source>
        <dbReference type="EMBL" id="GKT15590.1"/>
    </source>
</evidence>
<feature type="non-terminal residue" evidence="2">
    <location>
        <position position="1295"/>
    </location>
</feature>
<feature type="compositionally biased region" description="Basic and acidic residues" evidence="1">
    <location>
        <begin position="1190"/>
        <end position="1215"/>
    </location>
</feature>
<dbReference type="EMBL" id="BQXS01011684">
    <property type="protein sequence ID" value="GKT15590.1"/>
    <property type="molecule type" value="Genomic_DNA"/>
</dbReference>
<keyword evidence="3" id="KW-1185">Reference proteome</keyword>
<evidence type="ECO:0000256" key="1">
    <source>
        <dbReference type="SAM" id="MobiDB-lite"/>
    </source>
</evidence>
<dbReference type="Proteomes" id="UP001057375">
    <property type="component" value="Unassembled WGS sequence"/>
</dbReference>
<reference evidence="2" key="1">
    <citation type="submission" date="2022-03" db="EMBL/GenBank/DDBJ databases">
        <title>Draft genome sequence of Aduncisulcus paluster, a free-living microaerophilic Fornicata.</title>
        <authorList>
            <person name="Yuyama I."/>
            <person name="Kume K."/>
            <person name="Tamura T."/>
            <person name="Inagaki Y."/>
            <person name="Hashimoto T."/>
        </authorList>
    </citation>
    <scope>NUCLEOTIDE SEQUENCE</scope>
    <source>
        <strain evidence="2">NY0171</strain>
    </source>
</reference>
<accession>A0ABQ5JSN6</accession>
<sequence>MHFEHLFPLSTEISGYNPNCAQLCDRLHEMMKMFQTTHSKDLPNRIFFTAISYLRYIFKCITTPSDIEANRSTFIFVFEFIPVAVTTANHKDDIMSIRSFLDLLNPMLKVEAILRDKRPGHINSLTKNLFNFLRSSMMIDSRYCLDFVVGDGKCSEFLELLFDFFISGPAVSFEEDFVEDILAGVKILSILSHTEATYTIFDFFLPHVIHWIEKYQSQRLCGDWITILKGFMYDDIIRKSGEFMYDIKFKCLNRERTNKCWPLFPKLFDVIKKEISLEIPIINVKRKHRSQCISWELTDFQDYFVNFLDISFYFCSCSHTVEVFDVLKDSLDDIIKFVVTHRVDGHMASLARLMSSFSSIPSIVSHISPKYDETVLYCHRNRGSNSLRIVYPLYMRYFLNCYSSLFFEKLGGLIDSIEECQNSDAFDQLYSKQEGNLLEIFSFCCTSDQTIRDHRFELILCVECLKLFISDEYSSTGLYTSIETKRSIFNTFSDYLSRIVQVLEGDIDHEFCVICREFLYIRPSEPLSFLEKMEPVLKFLFKQGSMNMLCGDNPCSVLDMCYYLATNRNNWDIFRCKSLLLNILIPYFKDWVRISQNSQNFRYFFSIYEAIINRSETGITDEEHEAICNDSWPLFETLFEVFKGKESMIFQDDCNDNEGNMVGQLKLIEIMIKLSSIQSNAMRIYDMIKDVLPVWFENMRTSRVNTFDAAQACKKLVSILSNVPSIVPNLSSIFDSPMMWCCQKEPYNMVSVDDIYLNYVRNCHPNLHFWLDKLDHPYTREFKDILSLFLAYQSPEQIQEHELVLLMGMECLTRRIFSKIDDTYWVTNFIENILDHLIIIEQTLKNCLISKIFWGICEWVSQVLSNPTHFPDSISFISPFLSKLSPIIGHSFMRRETEGDEFMLSELELHTLDNLSRTNDIATSLPILGILKPLIKPLIDIMIEDGGNHDEKGATFSQFTSVLIRITSPKPDQEMNAILLAELWDIFLLFREFIQDHIGRSFLNLGASPNFISFLANLCRDQAHTCEVYSIVKDSFGFWFHTLASYEKTNWIDLLSAFSKVPSLVPQLSPKYDDYVSSFCKQEECKTLPSCLRDVYSHISRSFLSPILHSIPSISLIPTIETTQYPNSSSILPTAHFCDGIKYVSSISGGYLQHQESTICLIVGGTELEYSRVRYGELCVETCVANERKEEEEAAAEKKETREKEEGEKETEITRNTRQVTHSSLIKYTPPQHMLVTMSFTEERPLRQSVYDFIERTGACVEILFEEQTCSFEGYEQEAWKDGMEEVEEWREMKG</sequence>
<gene>
    <name evidence="2" type="ORF">ADUPG1_010746</name>
</gene>
<organism evidence="2 3">
    <name type="scientific">Aduncisulcus paluster</name>
    <dbReference type="NCBI Taxonomy" id="2918883"/>
    <lineage>
        <taxon>Eukaryota</taxon>
        <taxon>Metamonada</taxon>
        <taxon>Carpediemonas-like organisms</taxon>
        <taxon>Aduncisulcus</taxon>
    </lineage>
</organism>
<protein>
    <submittedName>
        <fullName evidence="2">Uncharacterized protein</fullName>
    </submittedName>
</protein>
<comment type="caution">
    <text evidence="2">The sequence shown here is derived from an EMBL/GenBank/DDBJ whole genome shotgun (WGS) entry which is preliminary data.</text>
</comment>